<proteinExistence type="predicted"/>
<dbReference type="PANTHER" id="PTHR32063:SF0">
    <property type="entry name" value="SWARMING MOTILITY PROTEIN SWRC"/>
    <property type="match status" value="1"/>
</dbReference>
<feature type="region of interest" description="Disordered" evidence="1">
    <location>
        <begin position="1"/>
        <end position="39"/>
    </location>
</feature>
<dbReference type="EMBL" id="VRTS01000003">
    <property type="protein sequence ID" value="TXK64455.1"/>
    <property type="molecule type" value="Genomic_DNA"/>
</dbReference>
<comment type="caution">
    <text evidence="2">The sequence shown here is derived from an EMBL/GenBank/DDBJ whole genome shotgun (WGS) entry which is preliminary data.</text>
</comment>
<keyword evidence="3" id="KW-1185">Reference proteome</keyword>
<dbReference type="Pfam" id="PF00873">
    <property type="entry name" value="ACR_tran"/>
    <property type="match status" value="1"/>
</dbReference>
<dbReference type="GO" id="GO:0042910">
    <property type="term" value="F:xenobiotic transmembrane transporter activity"/>
    <property type="evidence" value="ECO:0007669"/>
    <property type="project" value="TreeGrafter"/>
</dbReference>
<gene>
    <name evidence="2" type="ORF">FU658_06070</name>
</gene>
<organism evidence="2 3">
    <name type="scientific">Alkalisalibacterium limincola</name>
    <dbReference type="NCBI Taxonomy" id="2699169"/>
    <lineage>
        <taxon>Bacteria</taxon>
        <taxon>Pseudomonadati</taxon>
        <taxon>Pseudomonadota</taxon>
        <taxon>Gammaproteobacteria</taxon>
        <taxon>Lysobacterales</taxon>
        <taxon>Lysobacteraceae</taxon>
        <taxon>Alkalisalibacterium</taxon>
    </lineage>
</organism>
<feature type="region of interest" description="Disordered" evidence="1">
    <location>
        <begin position="181"/>
        <end position="219"/>
    </location>
</feature>
<dbReference type="Gene3D" id="3.30.70.1430">
    <property type="entry name" value="Multidrug efflux transporter AcrB pore domain"/>
    <property type="match status" value="1"/>
</dbReference>
<dbReference type="OrthoDB" id="9759330at2"/>
<name>A0A5C8KYV2_9GAMM</name>
<reference evidence="2 3" key="1">
    <citation type="submission" date="2019-08" db="EMBL/GenBank/DDBJ databases">
        <authorList>
            <person name="Karlyshev A.V."/>
        </authorList>
    </citation>
    <scope>NUCLEOTIDE SEQUENCE [LARGE SCALE GENOMIC DNA]</scope>
    <source>
        <strain evidence="2 3">Alg18-2.2</strain>
    </source>
</reference>
<dbReference type="Gene3D" id="3.30.70.1320">
    <property type="entry name" value="Multidrug efflux transporter AcrB pore domain like"/>
    <property type="match status" value="1"/>
</dbReference>
<dbReference type="Proteomes" id="UP000321248">
    <property type="component" value="Unassembled WGS sequence"/>
</dbReference>
<dbReference type="InterPro" id="IPR001036">
    <property type="entry name" value="Acrflvin-R"/>
</dbReference>
<dbReference type="SUPFAM" id="SSF82693">
    <property type="entry name" value="Multidrug efflux transporter AcrB pore domain, PN1, PN2, PC1 and PC2 subdomains"/>
    <property type="match status" value="1"/>
</dbReference>
<sequence>MPSRARVPTWARRRTPRSRMPAWPTRPGPTTGKRPGHEPDRIFHAPSRHHRDGDVHPGAVRLHRAGRPAHEPAADLSYPTLTVRTEYTGAAPSEIENLLTEPVEEAVGVVKGLRRLRSVSRTGQSDVLLEFAWGTNMDIASIEVRDKLEVLRLPLEAEKPVILRFDPSTEPVMRMVLAGARALRPSGRRPRRPSSSSCAGMPTRRSSAALNRPRVSPRSRSPVAWRTRCRCGWTSSSWHGSTWTRGGSSSGCDRRTSTSPAAGSRRAASATWCAR</sequence>
<evidence type="ECO:0000313" key="2">
    <source>
        <dbReference type="EMBL" id="TXK64455.1"/>
    </source>
</evidence>
<accession>A0A5C8KYV2</accession>
<feature type="region of interest" description="Disordered" evidence="1">
    <location>
        <begin position="242"/>
        <end position="275"/>
    </location>
</feature>
<evidence type="ECO:0000256" key="1">
    <source>
        <dbReference type="SAM" id="MobiDB-lite"/>
    </source>
</evidence>
<evidence type="ECO:0000313" key="3">
    <source>
        <dbReference type="Proteomes" id="UP000321248"/>
    </source>
</evidence>
<dbReference type="AlphaFoldDB" id="A0A5C8KYV2"/>
<dbReference type="GO" id="GO:0005886">
    <property type="term" value="C:plasma membrane"/>
    <property type="evidence" value="ECO:0007669"/>
    <property type="project" value="TreeGrafter"/>
</dbReference>
<protein>
    <submittedName>
        <fullName evidence="2">Efflux RND transporter permease subunit</fullName>
    </submittedName>
</protein>
<dbReference type="PANTHER" id="PTHR32063">
    <property type="match status" value="1"/>
</dbReference>